<gene>
    <name evidence="1" type="ORF">F511_04780</name>
</gene>
<dbReference type="PANTHER" id="PTHR31808:SF9">
    <property type="entry name" value="F21O3.2 PROTEIN"/>
    <property type="match status" value="1"/>
</dbReference>
<dbReference type="PANTHER" id="PTHR31808">
    <property type="entry name" value="EXPRESSED PROTEIN"/>
    <property type="match status" value="1"/>
</dbReference>
<dbReference type="InterPro" id="IPR038925">
    <property type="entry name" value="At3g17800-like"/>
</dbReference>
<dbReference type="InterPro" id="IPR008479">
    <property type="entry name" value="DUF760"/>
</dbReference>
<dbReference type="OrthoDB" id="25131at2759"/>
<evidence type="ECO:0000313" key="1">
    <source>
        <dbReference type="EMBL" id="KZV25719.1"/>
    </source>
</evidence>
<dbReference type="Pfam" id="PF05542">
    <property type="entry name" value="DUF760"/>
    <property type="match status" value="1"/>
</dbReference>
<evidence type="ECO:0000313" key="2">
    <source>
        <dbReference type="Proteomes" id="UP000250235"/>
    </source>
</evidence>
<reference evidence="1 2" key="1">
    <citation type="journal article" date="2015" name="Proc. Natl. Acad. Sci. U.S.A.">
        <title>The resurrection genome of Boea hygrometrica: A blueprint for survival of dehydration.</title>
        <authorList>
            <person name="Xiao L."/>
            <person name="Yang G."/>
            <person name="Zhang L."/>
            <person name="Yang X."/>
            <person name="Zhao S."/>
            <person name="Ji Z."/>
            <person name="Zhou Q."/>
            <person name="Hu M."/>
            <person name="Wang Y."/>
            <person name="Chen M."/>
            <person name="Xu Y."/>
            <person name="Jin H."/>
            <person name="Xiao X."/>
            <person name="Hu G."/>
            <person name="Bao F."/>
            <person name="Hu Y."/>
            <person name="Wan P."/>
            <person name="Li L."/>
            <person name="Deng X."/>
            <person name="Kuang T."/>
            <person name="Xiang C."/>
            <person name="Zhu J.K."/>
            <person name="Oliver M.J."/>
            <person name="He Y."/>
        </authorList>
    </citation>
    <scope>NUCLEOTIDE SEQUENCE [LARGE SCALE GENOMIC DNA]</scope>
    <source>
        <strain evidence="2">cv. XS01</strain>
    </source>
</reference>
<dbReference type="Proteomes" id="UP000250235">
    <property type="component" value="Unassembled WGS sequence"/>
</dbReference>
<proteinExistence type="predicted"/>
<dbReference type="EMBL" id="KV011838">
    <property type="protein sequence ID" value="KZV25719.1"/>
    <property type="molecule type" value="Genomic_DNA"/>
</dbReference>
<protein>
    <submittedName>
        <fullName evidence="1">Uncharacterized protein</fullName>
    </submittedName>
</protein>
<organism evidence="1 2">
    <name type="scientific">Dorcoceras hygrometricum</name>
    <dbReference type="NCBI Taxonomy" id="472368"/>
    <lineage>
        <taxon>Eukaryota</taxon>
        <taxon>Viridiplantae</taxon>
        <taxon>Streptophyta</taxon>
        <taxon>Embryophyta</taxon>
        <taxon>Tracheophyta</taxon>
        <taxon>Spermatophyta</taxon>
        <taxon>Magnoliopsida</taxon>
        <taxon>eudicotyledons</taxon>
        <taxon>Gunneridae</taxon>
        <taxon>Pentapetalae</taxon>
        <taxon>asterids</taxon>
        <taxon>lamiids</taxon>
        <taxon>Lamiales</taxon>
        <taxon>Gesneriaceae</taxon>
        <taxon>Didymocarpoideae</taxon>
        <taxon>Trichosporeae</taxon>
        <taxon>Loxocarpinae</taxon>
        <taxon>Dorcoceras</taxon>
    </lineage>
</organism>
<sequence length="380" mass="42767">MDCCLLYGRPSFPFATSPVRTYRRPIDYGLRIDRRPLIIFASASGSSASKCDFGGLNAPLEPRTPAGRLLSGVLLDDRGRFQFAAREQLEMLSAERDEADTRMRLSLGSDEACLHRRIAELKRDECRAVVEDVIYMLIYYKFSEIGVYLVPRISQCVCNGRLEIWPSRDWELESIHSIEAVEMVREHLNDVVGWRATSVVTDSWAVTEIERLRLCKLYAASILYGYFLKSASLRHSLEWGLYLGNFGIGDRTHVPVPESLSLESKLVAFGHSSNPRSASVGQVSYGPVKRPKNLKRYLMGFDQETILMCTKPKSAEAVNLIKRYTGALFGDEKTGLLESNEIISTSFASLKRFVLEAVAFGSFLLEAEICVNAVYMLQEN</sequence>
<keyword evidence="2" id="KW-1185">Reference proteome</keyword>
<accession>A0A2Z7B244</accession>
<dbReference type="AlphaFoldDB" id="A0A2Z7B244"/>
<name>A0A2Z7B244_9LAMI</name>